<evidence type="ECO:0000313" key="2">
    <source>
        <dbReference type="Proteomes" id="UP000177230"/>
    </source>
</evidence>
<evidence type="ECO:0000313" key="1">
    <source>
        <dbReference type="EMBL" id="OGF12903.1"/>
    </source>
</evidence>
<protein>
    <submittedName>
        <fullName evidence="1">Uncharacterized protein</fullName>
    </submittedName>
</protein>
<name>A0A1F5RFM5_9BACT</name>
<sequence>MNIPQLNPSTVRDSNRSLNCRESLIPRHRMTRKTSRIIPANRSPPSSPMMEKMKSVWASLTNRNFCRLCPSPTPKNPPEPIPRRD</sequence>
<comment type="caution">
    <text evidence="1">The sequence shown here is derived from an EMBL/GenBank/DDBJ whole genome shotgun (WGS) entry which is preliminary data.</text>
</comment>
<reference evidence="1 2" key="1">
    <citation type="journal article" date="2016" name="Nat. Commun.">
        <title>Thousands of microbial genomes shed light on interconnected biogeochemical processes in an aquifer system.</title>
        <authorList>
            <person name="Anantharaman K."/>
            <person name="Brown C.T."/>
            <person name="Hug L.A."/>
            <person name="Sharon I."/>
            <person name="Castelle C.J."/>
            <person name="Probst A.J."/>
            <person name="Thomas B.C."/>
            <person name="Singh A."/>
            <person name="Wilkins M.J."/>
            <person name="Karaoz U."/>
            <person name="Brodie E.L."/>
            <person name="Williams K.H."/>
            <person name="Hubbard S.S."/>
            <person name="Banfield J.F."/>
        </authorList>
    </citation>
    <scope>NUCLEOTIDE SEQUENCE [LARGE SCALE GENOMIC DNA]</scope>
</reference>
<accession>A0A1F5RFM5</accession>
<organism evidence="1 2">
    <name type="scientific">Candidatus Edwardsbacteria bacterium GWF2_54_11</name>
    <dbReference type="NCBI Taxonomy" id="1817851"/>
    <lineage>
        <taxon>Bacteria</taxon>
        <taxon>Candidatus Edwardsiibacteriota</taxon>
    </lineage>
</organism>
<dbReference type="AlphaFoldDB" id="A0A1F5RFM5"/>
<proteinExistence type="predicted"/>
<dbReference type="EMBL" id="MFFM01000028">
    <property type="protein sequence ID" value="OGF12903.1"/>
    <property type="molecule type" value="Genomic_DNA"/>
</dbReference>
<gene>
    <name evidence="1" type="ORF">A2024_11795</name>
</gene>
<dbReference type="Proteomes" id="UP000177230">
    <property type="component" value="Unassembled WGS sequence"/>
</dbReference>